<evidence type="ECO:0000313" key="1">
    <source>
        <dbReference type="EMBL" id="KAI0030443.1"/>
    </source>
</evidence>
<evidence type="ECO:0000313" key="2">
    <source>
        <dbReference type="Proteomes" id="UP000814128"/>
    </source>
</evidence>
<gene>
    <name evidence="1" type="ORF">K488DRAFT_79617</name>
</gene>
<protein>
    <submittedName>
        <fullName evidence="1">Phosphatidylethanolamine-binding protein</fullName>
    </submittedName>
</protein>
<proteinExistence type="predicted"/>
<sequence>MLFLARLPVTSSRALARGAATAAARLPPSPATPSDSPPTAPNTAVVTASKATSSKPRATPAANAVKRDTSNISKSSKDEKAGPGARKLAQKKPVFTRRPRISLARPRKWNRPIAPGLIPAYDQALKLIRDDAAKIQAEAAELRARLQAGKVPKELLEAEEKRLGILDVMGKVNLPDVRWKAYNGMADMNEPVYRHLVEQRWRNDGPLDLLMERLHQMNIVPDVLPDFHPSFDLRLNSPQKRTARAKPVWKPVEPGKFLSTQMTVHAPRLYATVFHKEPQLYTMVMVDPDIPDEENASFTTFLHWLQPNIELPTSTQPLALASAHTPYIPPHPAQGSPYHRYFIALLPQTRGRIAVKPQVREGFNMRDFIRDYGLDVNGGGAHMFRCEWDKHTAKVWEQIIKKPVPRFGVIPRPDPFREIKARSRYPPLPTKPVYGRPMVANAKGPARLAN</sequence>
<keyword evidence="2" id="KW-1185">Reference proteome</keyword>
<dbReference type="Proteomes" id="UP000814128">
    <property type="component" value="Unassembled WGS sequence"/>
</dbReference>
<reference evidence="1" key="2">
    <citation type="journal article" date="2022" name="New Phytol.">
        <title>Evolutionary transition to the ectomycorrhizal habit in the genomes of a hyperdiverse lineage of mushroom-forming fungi.</title>
        <authorList>
            <person name="Looney B."/>
            <person name="Miyauchi S."/>
            <person name="Morin E."/>
            <person name="Drula E."/>
            <person name="Courty P.E."/>
            <person name="Kohler A."/>
            <person name="Kuo A."/>
            <person name="LaButti K."/>
            <person name="Pangilinan J."/>
            <person name="Lipzen A."/>
            <person name="Riley R."/>
            <person name="Andreopoulos W."/>
            <person name="He G."/>
            <person name="Johnson J."/>
            <person name="Nolan M."/>
            <person name="Tritt A."/>
            <person name="Barry K.W."/>
            <person name="Grigoriev I.V."/>
            <person name="Nagy L.G."/>
            <person name="Hibbett D."/>
            <person name="Henrissat B."/>
            <person name="Matheny P.B."/>
            <person name="Labbe J."/>
            <person name="Martin F.M."/>
        </authorList>
    </citation>
    <scope>NUCLEOTIDE SEQUENCE</scope>
    <source>
        <strain evidence="1">EC-137</strain>
    </source>
</reference>
<name>A0ACB8QFH4_9AGAM</name>
<comment type="caution">
    <text evidence="1">The sequence shown here is derived from an EMBL/GenBank/DDBJ whole genome shotgun (WGS) entry which is preliminary data.</text>
</comment>
<organism evidence="1 2">
    <name type="scientific">Vararia minispora EC-137</name>
    <dbReference type="NCBI Taxonomy" id="1314806"/>
    <lineage>
        <taxon>Eukaryota</taxon>
        <taxon>Fungi</taxon>
        <taxon>Dikarya</taxon>
        <taxon>Basidiomycota</taxon>
        <taxon>Agaricomycotina</taxon>
        <taxon>Agaricomycetes</taxon>
        <taxon>Russulales</taxon>
        <taxon>Lachnocladiaceae</taxon>
        <taxon>Vararia</taxon>
    </lineage>
</organism>
<dbReference type="EMBL" id="MU273621">
    <property type="protein sequence ID" value="KAI0030443.1"/>
    <property type="molecule type" value="Genomic_DNA"/>
</dbReference>
<reference evidence="1" key="1">
    <citation type="submission" date="2021-02" db="EMBL/GenBank/DDBJ databases">
        <authorList>
            <consortium name="DOE Joint Genome Institute"/>
            <person name="Ahrendt S."/>
            <person name="Looney B.P."/>
            <person name="Miyauchi S."/>
            <person name="Morin E."/>
            <person name="Drula E."/>
            <person name="Courty P.E."/>
            <person name="Chicoki N."/>
            <person name="Fauchery L."/>
            <person name="Kohler A."/>
            <person name="Kuo A."/>
            <person name="Labutti K."/>
            <person name="Pangilinan J."/>
            <person name="Lipzen A."/>
            <person name="Riley R."/>
            <person name="Andreopoulos W."/>
            <person name="He G."/>
            <person name="Johnson J."/>
            <person name="Barry K.W."/>
            <person name="Grigoriev I.V."/>
            <person name="Nagy L."/>
            <person name="Hibbett D."/>
            <person name="Henrissat B."/>
            <person name="Matheny P.B."/>
            <person name="Labbe J."/>
            <person name="Martin F."/>
        </authorList>
    </citation>
    <scope>NUCLEOTIDE SEQUENCE</scope>
    <source>
        <strain evidence="1">EC-137</strain>
    </source>
</reference>
<accession>A0ACB8QFH4</accession>